<name>A0A7L4PA41_9CREN</name>
<keyword evidence="2" id="KW-0548">Nucleotidyltransferase</keyword>
<dbReference type="PANTHER" id="PTHR46387">
    <property type="entry name" value="POLYNUCLEOTIDYL TRANSFERASE, RIBONUCLEASE H-LIKE SUPERFAMILY PROTEIN"/>
    <property type="match status" value="1"/>
</dbReference>
<dbReference type="SUPFAM" id="SSF53098">
    <property type="entry name" value="Ribonuclease H-like"/>
    <property type="match status" value="1"/>
</dbReference>
<dbReference type="RefSeq" id="WP_179790245.1">
    <property type="nucleotide sequence ID" value="NZ_JAAVJF010000001.1"/>
</dbReference>
<evidence type="ECO:0000313" key="2">
    <source>
        <dbReference type="EMBL" id="NYR14736.1"/>
    </source>
</evidence>
<dbReference type="PANTHER" id="PTHR46387:SF2">
    <property type="entry name" value="RIBONUCLEASE HI"/>
    <property type="match status" value="1"/>
</dbReference>
<proteinExistence type="predicted"/>
<organism evidence="2 3">
    <name type="scientific">Pyrobaculum arsenaticum</name>
    <dbReference type="NCBI Taxonomy" id="121277"/>
    <lineage>
        <taxon>Archaea</taxon>
        <taxon>Thermoproteota</taxon>
        <taxon>Thermoprotei</taxon>
        <taxon>Thermoproteales</taxon>
        <taxon>Thermoproteaceae</taxon>
        <taxon>Pyrobaculum</taxon>
    </lineage>
</organism>
<dbReference type="InterPro" id="IPR053576">
    <property type="entry name" value="RNase_HI-like"/>
</dbReference>
<sequence>MRCIQLFFDGACEPVNPGGIGTYGFAAFDGGREIYGEGGVVCFGERWCTNNYAEYAGLVKALEWALAGGFDCVSAFGDSQLVVRQMLGLYAVRAPNLKPLHERALELSRGFRRFSISWVPREENSRADYYSKRAYCDFLKSRPDLRERYARWLATERQLELLRRLGVEVECLTKAEASRLIKKALANRGGT</sequence>
<feature type="domain" description="RNase H type-1" evidence="1">
    <location>
        <begin position="1"/>
        <end position="145"/>
    </location>
</feature>
<evidence type="ECO:0000259" key="1">
    <source>
        <dbReference type="PROSITE" id="PS50879"/>
    </source>
</evidence>
<dbReference type="Gene3D" id="3.30.420.10">
    <property type="entry name" value="Ribonuclease H-like superfamily/Ribonuclease H"/>
    <property type="match status" value="1"/>
</dbReference>
<dbReference type="PROSITE" id="PS50879">
    <property type="entry name" value="RNASE_H_1"/>
    <property type="match status" value="1"/>
</dbReference>
<gene>
    <name evidence="2" type="ORF">HC235_01890</name>
</gene>
<comment type="caution">
    <text evidence="2">The sequence shown here is derived from an EMBL/GenBank/DDBJ whole genome shotgun (WGS) entry which is preliminary data.</text>
</comment>
<dbReference type="NCBIfam" id="NF041175">
    <property type="entry name" value="RNAseHI_Thmprot"/>
    <property type="match status" value="1"/>
</dbReference>
<keyword evidence="3" id="KW-1185">Reference proteome</keyword>
<dbReference type="InterPro" id="IPR012337">
    <property type="entry name" value="RNaseH-like_sf"/>
</dbReference>
<dbReference type="GO" id="GO:0004523">
    <property type="term" value="F:RNA-DNA hybrid ribonuclease activity"/>
    <property type="evidence" value="ECO:0007669"/>
    <property type="project" value="InterPro"/>
</dbReference>
<dbReference type="CDD" id="cd09279">
    <property type="entry name" value="RNase_HI_like"/>
    <property type="match status" value="1"/>
</dbReference>
<accession>A0A7L4PA41</accession>
<dbReference type="Pfam" id="PF13456">
    <property type="entry name" value="RVT_3"/>
    <property type="match status" value="1"/>
</dbReference>
<keyword evidence="2" id="KW-0808">Transferase</keyword>
<dbReference type="EMBL" id="JAAVJF010000001">
    <property type="protein sequence ID" value="NYR14736.1"/>
    <property type="molecule type" value="Genomic_DNA"/>
</dbReference>
<dbReference type="InterPro" id="IPR002156">
    <property type="entry name" value="RNaseH_domain"/>
</dbReference>
<dbReference type="InterPro" id="IPR036397">
    <property type="entry name" value="RNaseH_sf"/>
</dbReference>
<dbReference type="Proteomes" id="UP000554766">
    <property type="component" value="Unassembled WGS sequence"/>
</dbReference>
<dbReference type="AlphaFoldDB" id="A0A7L4PA41"/>
<dbReference type="GO" id="GO:0003964">
    <property type="term" value="F:RNA-directed DNA polymerase activity"/>
    <property type="evidence" value="ECO:0007669"/>
    <property type="project" value="UniProtKB-KW"/>
</dbReference>
<reference evidence="2 3" key="1">
    <citation type="journal article" date="2020" name="Nat. Commun.">
        <title>The structures of two archaeal type IV pili illuminate evolutionary relationships.</title>
        <authorList>
            <person name="Wang F."/>
            <person name="Baquero D.P."/>
            <person name="Su Z."/>
            <person name="Beltran L.C."/>
            <person name="Prangishvili D."/>
            <person name="Krupovic M."/>
            <person name="Egelman E.H."/>
        </authorList>
    </citation>
    <scope>NUCLEOTIDE SEQUENCE [LARGE SCALE GENOMIC DNA]</scope>
    <source>
        <strain evidence="2 3">2GA</strain>
    </source>
</reference>
<evidence type="ECO:0000313" key="3">
    <source>
        <dbReference type="Proteomes" id="UP000554766"/>
    </source>
</evidence>
<dbReference type="GO" id="GO:0003676">
    <property type="term" value="F:nucleic acid binding"/>
    <property type="evidence" value="ECO:0007669"/>
    <property type="project" value="InterPro"/>
</dbReference>
<protein>
    <submittedName>
        <fullName evidence="2">Reverse transcriptase-like protein</fullName>
    </submittedName>
</protein>
<keyword evidence="2" id="KW-0695">RNA-directed DNA polymerase</keyword>